<dbReference type="Gene3D" id="3.30.565.10">
    <property type="entry name" value="Histidine kinase-like ATPase, C-terminal domain"/>
    <property type="match status" value="1"/>
</dbReference>
<accession>A0A3N7HI32</accession>
<feature type="domain" description="Histidine kinase" evidence="6">
    <location>
        <begin position="51"/>
        <end position="142"/>
    </location>
</feature>
<dbReference type="SMART" id="SM00387">
    <property type="entry name" value="HATPase_c"/>
    <property type="match status" value="1"/>
</dbReference>
<sequence>MSLRPALLDEMGVEAALRWHAQRQSARYSVPVEVDAALAGVVPRPDWSGNVYRIVQEALRNALQHGQPQQVWIRLWQESGQVVLSVRDDGRGIPLTRERRPDSSGIGLMSMRERVELLGGSFELKAVEPTGTEVRGRWPLAQVQASVQEESKA</sequence>
<reference evidence="7 8" key="1">
    <citation type="submission" date="2018-08" db="EMBL/GenBank/DDBJ databases">
        <authorList>
            <person name="Khan S.A."/>
            <person name="Jeon C.O."/>
            <person name="Chun B.H."/>
            <person name="Jeong S.E."/>
        </authorList>
    </citation>
    <scope>NUCLEOTIDE SEQUENCE [LARGE SCALE GENOMIC DNA]</scope>
    <source>
        <strain evidence="7 8">S-16</strain>
    </source>
</reference>
<evidence type="ECO:0000256" key="4">
    <source>
        <dbReference type="ARBA" id="ARBA00022777"/>
    </source>
</evidence>
<protein>
    <recommendedName>
        <fullName evidence="2">histidine kinase</fullName>
        <ecNumber evidence="2">2.7.13.3</ecNumber>
    </recommendedName>
</protein>
<dbReference type="EMBL" id="QUSW01000010">
    <property type="protein sequence ID" value="RQP21717.1"/>
    <property type="molecule type" value="Genomic_DNA"/>
</dbReference>
<proteinExistence type="predicted"/>
<dbReference type="Proteomes" id="UP000267464">
    <property type="component" value="Unassembled WGS sequence"/>
</dbReference>
<dbReference type="CDD" id="cd16917">
    <property type="entry name" value="HATPase_UhpB-NarQ-NarX-like"/>
    <property type="match status" value="1"/>
</dbReference>
<dbReference type="PROSITE" id="PS50109">
    <property type="entry name" value="HIS_KIN"/>
    <property type="match status" value="1"/>
</dbReference>
<dbReference type="Pfam" id="PF02518">
    <property type="entry name" value="HATPase_c"/>
    <property type="match status" value="1"/>
</dbReference>
<gene>
    <name evidence="7" type="ORF">DZC73_27630</name>
</gene>
<evidence type="ECO:0000256" key="2">
    <source>
        <dbReference type="ARBA" id="ARBA00012438"/>
    </source>
</evidence>
<dbReference type="InterPro" id="IPR004358">
    <property type="entry name" value="Sig_transdc_His_kin-like_C"/>
</dbReference>
<keyword evidence="4" id="KW-0418">Kinase</keyword>
<dbReference type="EC" id="2.7.13.3" evidence="2"/>
<name>A0A3N7HI32_9BURK</name>
<keyword evidence="5" id="KW-0902">Two-component regulatory system</keyword>
<evidence type="ECO:0000256" key="1">
    <source>
        <dbReference type="ARBA" id="ARBA00000085"/>
    </source>
</evidence>
<dbReference type="PRINTS" id="PR00344">
    <property type="entry name" value="BCTRLSENSOR"/>
</dbReference>
<evidence type="ECO:0000256" key="3">
    <source>
        <dbReference type="ARBA" id="ARBA00022679"/>
    </source>
</evidence>
<dbReference type="PANTHER" id="PTHR24421">
    <property type="entry name" value="NITRATE/NITRITE SENSOR PROTEIN NARX-RELATED"/>
    <property type="match status" value="1"/>
</dbReference>
<keyword evidence="8" id="KW-1185">Reference proteome</keyword>
<comment type="caution">
    <text evidence="7">The sequence shown here is derived from an EMBL/GenBank/DDBJ whole genome shotgun (WGS) entry which is preliminary data.</text>
</comment>
<evidence type="ECO:0000256" key="5">
    <source>
        <dbReference type="ARBA" id="ARBA00023012"/>
    </source>
</evidence>
<dbReference type="InterPro" id="IPR003594">
    <property type="entry name" value="HATPase_dom"/>
</dbReference>
<dbReference type="GO" id="GO:0000160">
    <property type="term" value="P:phosphorelay signal transduction system"/>
    <property type="evidence" value="ECO:0007669"/>
    <property type="project" value="UniProtKB-KW"/>
</dbReference>
<dbReference type="InterPro" id="IPR005467">
    <property type="entry name" value="His_kinase_dom"/>
</dbReference>
<dbReference type="SUPFAM" id="SSF55874">
    <property type="entry name" value="ATPase domain of HSP90 chaperone/DNA topoisomerase II/histidine kinase"/>
    <property type="match status" value="1"/>
</dbReference>
<dbReference type="InterPro" id="IPR050482">
    <property type="entry name" value="Sensor_HK_TwoCompSys"/>
</dbReference>
<organism evidence="7 8">
    <name type="scientific">Piscinibacter terrae</name>
    <dbReference type="NCBI Taxonomy" id="2496871"/>
    <lineage>
        <taxon>Bacteria</taxon>
        <taxon>Pseudomonadati</taxon>
        <taxon>Pseudomonadota</taxon>
        <taxon>Betaproteobacteria</taxon>
        <taxon>Burkholderiales</taxon>
        <taxon>Sphaerotilaceae</taxon>
        <taxon>Piscinibacter</taxon>
    </lineage>
</organism>
<dbReference type="GO" id="GO:0004673">
    <property type="term" value="F:protein histidine kinase activity"/>
    <property type="evidence" value="ECO:0007669"/>
    <property type="project" value="UniProtKB-EC"/>
</dbReference>
<comment type="catalytic activity">
    <reaction evidence="1">
        <text>ATP + protein L-histidine = ADP + protein N-phospho-L-histidine.</text>
        <dbReference type="EC" id="2.7.13.3"/>
    </reaction>
</comment>
<dbReference type="AlphaFoldDB" id="A0A3N7HI32"/>
<evidence type="ECO:0000313" key="7">
    <source>
        <dbReference type="EMBL" id="RQP21717.1"/>
    </source>
</evidence>
<dbReference type="InterPro" id="IPR036890">
    <property type="entry name" value="HATPase_C_sf"/>
</dbReference>
<keyword evidence="3" id="KW-0808">Transferase</keyword>
<evidence type="ECO:0000259" key="6">
    <source>
        <dbReference type="PROSITE" id="PS50109"/>
    </source>
</evidence>
<evidence type="ECO:0000313" key="8">
    <source>
        <dbReference type="Proteomes" id="UP000267464"/>
    </source>
</evidence>
<reference evidence="7 8" key="2">
    <citation type="submission" date="2018-12" db="EMBL/GenBank/DDBJ databases">
        <title>Rhizobacter gummiphilus sp. nov., a rubber-degrading bacterium isolated from the soil of a botanical garden in Japan.</title>
        <authorList>
            <person name="Shunsuke S.S."/>
        </authorList>
    </citation>
    <scope>NUCLEOTIDE SEQUENCE [LARGE SCALE GENOMIC DNA]</scope>
    <source>
        <strain evidence="7 8">S-16</strain>
    </source>
</reference>
<dbReference type="PANTHER" id="PTHR24421:SF61">
    <property type="entry name" value="OXYGEN SENSOR HISTIDINE KINASE NREB"/>
    <property type="match status" value="1"/>
</dbReference>